<dbReference type="RefSeq" id="WP_133452543.1">
    <property type="nucleotide sequence ID" value="NZ_SCWF01000015.1"/>
</dbReference>
<gene>
    <name evidence="1" type="ORF">ERX55_10505</name>
</gene>
<dbReference type="AlphaFoldDB" id="A0A4R6BWH8"/>
<protein>
    <submittedName>
        <fullName evidence="1">Uncharacterized protein</fullName>
    </submittedName>
</protein>
<proteinExistence type="predicted"/>
<organism evidence="1 2">
    <name type="scientific">Macrococcus bovicus</name>
    <dbReference type="NCBI Taxonomy" id="69968"/>
    <lineage>
        <taxon>Bacteria</taxon>
        <taxon>Bacillati</taxon>
        <taxon>Bacillota</taxon>
        <taxon>Bacilli</taxon>
        <taxon>Bacillales</taxon>
        <taxon>Staphylococcaceae</taxon>
        <taxon>Macrococcus</taxon>
    </lineage>
</organism>
<accession>A0A4R6BWH8</accession>
<evidence type="ECO:0000313" key="2">
    <source>
        <dbReference type="Proteomes" id="UP000294843"/>
    </source>
</evidence>
<keyword evidence="2" id="KW-1185">Reference proteome</keyword>
<evidence type="ECO:0000313" key="1">
    <source>
        <dbReference type="EMBL" id="TDM12678.1"/>
    </source>
</evidence>
<dbReference type="Proteomes" id="UP000294843">
    <property type="component" value="Unassembled WGS sequence"/>
</dbReference>
<sequence>MKINEFKKQVEELDKAIQVIELADKRVQVQFNNKQVAYVKNELYSMSTGFTEFDRLGNHIKEDIMNLCRLFAATPPEERIEEPKFRLKLCDVFDCAGREYLNYISRLNAFIFDTEVSAWDHKTQFTKREMDLLPEKIKTMISYKILIPEVVE</sequence>
<reference evidence="1 2" key="1">
    <citation type="submission" date="2019-01" db="EMBL/GenBank/DDBJ databases">
        <title>Draft genome sequences of the type strains of six Macrococcus species.</title>
        <authorList>
            <person name="Mazhar S."/>
            <person name="Altermann E."/>
            <person name="Hill C."/>
            <person name="Mcauliffe O."/>
        </authorList>
    </citation>
    <scope>NUCLEOTIDE SEQUENCE [LARGE SCALE GENOMIC DNA]</scope>
    <source>
        <strain evidence="1 2">ATCC 51825</strain>
    </source>
</reference>
<dbReference type="EMBL" id="SCWF01000015">
    <property type="protein sequence ID" value="TDM12678.1"/>
    <property type="molecule type" value="Genomic_DNA"/>
</dbReference>
<comment type="caution">
    <text evidence="1">The sequence shown here is derived from an EMBL/GenBank/DDBJ whole genome shotgun (WGS) entry which is preliminary data.</text>
</comment>
<dbReference type="OrthoDB" id="1693033at2"/>
<name>A0A4R6BWH8_9STAP</name>